<sequence length="258" mass="29464">MNDRAKILWKLGPVFTERETYGDDDLYGTYITETCGTCVTTQVEPNPGVQGIAKIRMQIPDDPGNPSSAKPQHGSSRVGFDFYNHNTLTKLGCTCIPKLLDYALLIQKEADPLPGGFFFFLVMERLPGRNLVNFADFPMSERDQVRLAFAKSIREFYAFRFMHNDPDRRNLMWDPENKMCYIIDLEDAYQINDDEEPTKFMPELHYREWGIAGPETNCHMYGLDPMVPHDGKCIDDPDDEILEKMAADAAGKELVFGK</sequence>
<dbReference type="STRING" id="73230.A0A2B7YXS9"/>
<accession>A0A2B7YXS9</accession>
<organism evidence="1 2">
    <name type="scientific">[Emmonsia] crescens</name>
    <dbReference type="NCBI Taxonomy" id="73230"/>
    <lineage>
        <taxon>Eukaryota</taxon>
        <taxon>Fungi</taxon>
        <taxon>Dikarya</taxon>
        <taxon>Ascomycota</taxon>
        <taxon>Pezizomycotina</taxon>
        <taxon>Eurotiomycetes</taxon>
        <taxon>Eurotiomycetidae</taxon>
        <taxon>Onygenales</taxon>
        <taxon>Ajellomycetaceae</taxon>
        <taxon>Emergomyces</taxon>
    </lineage>
</organism>
<dbReference type="InterPro" id="IPR011009">
    <property type="entry name" value="Kinase-like_dom_sf"/>
</dbReference>
<gene>
    <name evidence="1" type="ORF">GX50_08355</name>
</gene>
<protein>
    <submittedName>
        <fullName evidence="1">Uncharacterized protein</fullName>
    </submittedName>
</protein>
<dbReference type="Proteomes" id="UP000226031">
    <property type="component" value="Unassembled WGS sequence"/>
</dbReference>
<reference evidence="1 2" key="1">
    <citation type="submission" date="2017-10" db="EMBL/GenBank/DDBJ databases">
        <title>Comparative genomics in systemic dimorphic fungi from Ajellomycetaceae.</title>
        <authorList>
            <person name="Munoz J.F."/>
            <person name="Mcewen J.G."/>
            <person name="Clay O.K."/>
            <person name="Cuomo C.A."/>
        </authorList>
    </citation>
    <scope>NUCLEOTIDE SEQUENCE [LARGE SCALE GENOMIC DNA]</scope>
    <source>
        <strain evidence="1 2">UAMH4076</strain>
    </source>
</reference>
<dbReference type="AlphaFoldDB" id="A0A2B7YXS9"/>
<dbReference type="VEuPathDB" id="FungiDB:EMCG_01447"/>
<dbReference type="SUPFAM" id="SSF56112">
    <property type="entry name" value="Protein kinase-like (PK-like)"/>
    <property type="match status" value="1"/>
</dbReference>
<proteinExistence type="predicted"/>
<evidence type="ECO:0000313" key="1">
    <source>
        <dbReference type="EMBL" id="PGH28904.1"/>
    </source>
</evidence>
<keyword evidence="2" id="KW-1185">Reference proteome</keyword>
<name>A0A2B7YXS9_9EURO</name>
<comment type="caution">
    <text evidence="1">The sequence shown here is derived from an EMBL/GenBank/DDBJ whole genome shotgun (WGS) entry which is preliminary data.</text>
</comment>
<dbReference type="Gene3D" id="1.10.510.10">
    <property type="entry name" value="Transferase(Phosphotransferase) domain 1"/>
    <property type="match status" value="1"/>
</dbReference>
<dbReference type="EMBL" id="PDND01000299">
    <property type="protein sequence ID" value="PGH28904.1"/>
    <property type="molecule type" value="Genomic_DNA"/>
</dbReference>
<evidence type="ECO:0000313" key="2">
    <source>
        <dbReference type="Proteomes" id="UP000226031"/>
    </source>
</evidence>